<dbReference type="EMBL" id="JBBNAF010000003">
    <property type="protein sequence ID" value="KAK9160883.1"/>
    <property type="molecule type" value="Genomic_DNA"/>
</dbReference>
<keyword evidence="2" id="KW-1185">Reference proteome</keyword>
<organism evidence="1 2">
    <name type="scientific">Stephania yunnanensis</name>
    <dbReference type="NCBI Taxonomy" id="152371"/>
    <lineage>
        <taxon>Eukaryota</taxon>
        <taxon>Viridiplantae</taxon>
        <taxon>Streptophyta</taxon>
        <taxon>Embryophyta</taxon>
        <taxon>Tracheophyta</taxon>
        <taxon>Spermatophyta</taxon>
        <taxon>Magnoliopsida</taxon>
        <taxon>Ranunculales</taxon>
        <taxon>Menispermaceae</taxon>
        <taxon>Menispermoideae</taxon>
        <taxon>Cissampelideae</taxon>
        <taxon>Stephania</taxon>
    </lineage>
</organism>
<name>A0AAP0PYH0_9MAGN</name>
<protein>
    <submittedName>
        <fullName evidence="1">Uncharacterized protein</fullName>
    </submittedName>
</protein>
<proteinExistence type="predicted"/>
<comment type="caution">
    <text evidence="1">The sequence shown here is derived from an EMBL/GenBank/DDBJ whole genome shotgun (WGS) entry which is preliminary data.</text>
</comment>
<dbReference type="AlphaFoldDB" id="A0AAP0PYH0"/>
<dbReference type="Proteomes" id="UP001420932">
    <property type="component" value="Unassembled WGS sequence"/>
</dbReference>
<reference evidence="1 2" key="1">
    <citation type="submission" date="2024-01" db="EMBL/GenBank/DDBJ databases">
        <title>Genome assemblies of Stephania.</title>
        <authorList>
            <person name="Yang L."/>
        </authorList>
    </citation>
    <scope>NUCLEOTIDE SEQUENCE [LARGE SCALE GENOMIC DNA]</scope>
    <source>
        <strain evidence="1">YNDBR</strain>
        <tissue evidence="1">Leaf</tissue>
    </source>
</reference>
<gene>
    <name evidence="1" type="ORF">Syun_007224</name>
</gene>
<evidence type="ECO:0000313" key="1">
    <source>
        <dbReference type="EMBL" id="KAK9160883.1"/>
    </source>
</evidence>
<sequence>MSDFHVGQVASLGQVVSFETSGIERGHMRVLVEKFRETNESWSSNQSVTNPRYTYLYFKFEINSGNLLVGLLHNASNDVHKFRLHKKNLNSHGYATRYDKICLISFQNFQKTVVWRPALHDNLSLNSGINAEALIVTRVRSARSMTTFEFPSESALSLLLSSWGWIEGPLKPRLEGGGPVYGDCSPHTSSYVGGAADMDTDQAYYAIHGFLKFIGYVG</sequence>
<accession>A0AAP0PYH0</accession>
<evidence type="ECO:0000313" key="2">
    <source>
        <dbReference type="Proteomes" id="UP001420932"/>
    </source>
</evidence>